<name>A0ABW3SQR0_9BACT</name>
<comment type="caution">
    <text evidence="2">The sequence shown here is derived from an EMBL/GenBank/DDBJ whole genome shotgun (WGS) entry which is preliminary data.</text>
</comment>
<keyword evidence="1" id="KW-0732">Signal</keyword>
<dbReference type="EMBL" id="JBHTLD010000114">
    <property type="protein sequence ID" value="MFD1187086.1"/>
    <property type="molecule type" value="Genomic_DNA"/>
</dbReference>
<keyword evidence="3" id="KW-1185">Reference proteome</keyword>
<dbReference type="RefSeq" id="WP_377528189.1">
    <property type="nucleotide sequence ID" value="NZ_JBHTLD010000114.1"/>
</dbReference>
<organism evidence="2 3">
    <name type="scientific">Pontibacter rugosus</name>
    <dbReference type="NCBI Taxonomy" id="1745966"/>
    <lineage>
        <taxon>Bacteria</taxon>
        <taxon>Pseudomonadati</taxon>
        <taxon>Bacteroidota</taxon>
        <taxon>Cytophagia</taxon>
        <taxon>Cytophagales</taxon>
        <taxon>Hymenobacteraceae</taxon>
        <taxon>Pontibacter</taxon>
    </lineage>
</organism>
<dbReference type="InterPro" id="IPR025345">
    <property type="entry name" value="DUF4249"/>
</dbReference>
<sequence>MRTKFLYFLMLSVLSLASSSCDLEKDVEVELPYHEPKLVVECYLEPGKTIRALVLESAGYFDDAQLPLVPDAEVTIGHNGRTLQLSYKPFQDRNTGRFYTHTSSTNMKGKPGDIYSIEVVDGKGRRVTGYTVVQKKVPIDTVEWKFNEDKKAYLLTTFKDDGNTKDFYRYMTHRDSLMNGSQRDIVTSDRLNNGKIISFGSAYDYEEGDTLIVSLYHIEEQYYDFLSSTSDAKDANGNPFAQPTKIKSSVQGGYGIFTNLAYERKKVIITR</sequence>
<gene>
    <name evidence="2" type="ORF">ACFQ2O_12800</name>
</gene>
<evidence type="ECO:0000313" key="2">
    <source>
        <dbReference type="EMBL" id="MFD1187086.1"/>
    </source>
</evidence>
<reference evidence="3" key="1">
    <citation type="journal article" date="2019" name="Int. J. Syst. Evol. Microbiol.">
        <title>The Global Catalogue of Microorganisms (GCM) 10K type strain sequencing project: providing services to taxonomists for standard genome sequencing and annotation.</title>
        <authorList>
            <consortium name="The Broad Institute Genomics Platform"/>
            <consortium name="The Broad Institute Genome Sequencing Center for Infectious Disease"/>
            <person name="Wu L."/>
            <person name="Ma J."/>
        </authorList>
    </citation>
    <scope>NUCLEOTIDE SEQUENCE [LARGE SCALE GENOMIC DNA]</scope>
    <source>
        <strain evidence="3">JCM 31319</strain>
    </source>
</reference>
<dbReference type="Pfam" id="PF14054">
    <property type="entry name" value="DUF4249"/>
    <property type="match status" value="1"/>
</dbReference>
<proteinExistence type="predicted"/>
<dbReference type="PROSITE" id="PS51257">
    <property type="entry name" value="PROKAR_LIPOPROTEIN"/>
    <property type="match status" value="1"/>
</dbReference>
<feature type="chain" id="PRO_5045732888" evidence="1">
    <location>
        <begin position="21"/>
        <end position="271"/>
    </location>
</feature>
<accession>A0ABW3SQR0</accession>
<evidence type="ECO:0000313" key="3">
    <source>
        <dbReference type="Proteomes" id="UP001597094"/>
    </source>
</evidence>
<dbReference type="Proteomes" id="UP001597094">
    <property type="component" value="Unassembled WGS sequence"/>
</dbReference>
<evidence type="ECO:0000256" key="1">
    <source>
        <dbReference type="SAM" id="SignalP"/>
    </source>
</evidence>
<protein>
    <submittedName>
        <fullName evidence="2">DUF4249 domain-containing protein</fullName>
    </submittedName>
</protein>
<feature type="signal peptide" evidence="1">
    <location>
        <begin position="1"/>
        <end position="20"/>
    </location>
</feature>